<dbReference type="EMBL" id="CAMXCT030002668">
    <property type="protein sequence ID" value="CAL4787003.1"/>
    <property type="molecule type" value="Genomic_DNA"/>
</dbReference>
<name>A0A9P1CYI4_9DINO</name>
<evidence type="ECO:0000313" key="4">
    <source>
        <dbReference type="EMBL" id="CAL1153066.1"/>
    </source>
</evidence>
<evidence type="ECO:0000256" key="1">
    <source>
        <dbReference type="SAM" id="MobiDB-lite"/>
    </source>
</evidence>
<dbReference type="AlphaFoldDB" id="A0A9P1CYI4"/>
<feature type="chain" id="PRO_5043270868" evidence="2">
    <location>
        <begin position="24"/>
        <end position="202"/>
    </location>
</feature>
<protein>
    <submittedName>
        <fullName evidence="3">Uncharacterized protein</fullName>
    </submittedName>
</protein>
<reference evidence="3" key="1">
    <citation type="submission" date="2022-10" db="EMBL/GenBank/DDBJ databases">
        <authorList>
            <person name="Chen Y."/>
            <person name="Dougan E. K."/>
            <person name="Chan C."/>
            <person name="Rhodes N."/>
            <person name="Thang M."/>
        </authorList>
    </citation>
    <scope>NUCLEOTIDE SEQUENCE</scope>
</reference>
<gene>
    <name evidence="3" type="ORF">C1SCF055_LOCUS25868</name>
</gene>
<evidence type="ECO:0000256" key="2">
    <source>
        <dbReference type="SAM" id="SignalP"/>
    </source>
</evidence>
<evidence type="ECO:0000313" key="5">
    <source>
        <dbReference type="Proteomes" id="UP001152797"/>
    </source>
</evidence>
<feature type="region of interest" description="Disordered" evidence="1">
    <location>
        <begin position="174"/>
        <end position="202"/>
    </location>
</feature>
<organism evidence="3">
    <name type="scientific">Cladocopium goreaui</name>
    <dbReference type="NCBI Taxonomy" id="2562237"/>
    <lineage>
        <taxon>Eukaryota</taxon>
        <taxon>Sar</taxon>
        <taxon>Alveolata</taxon>
        <taxon>Dinophyceae</taxon>
        <taxon>Suessiales</taxon>
        <taxon>Symbiodiniaceae</taxon>
        <taxon>Cladocopium</taxon>
    </lineage>
</organism>
<dbReference type="Proteomes" id="UP001152797">
    <property type="component" value="Unassembled WGS sequence"/>
</dbReference>
<keyword evidence="2" id="KW-0732">Signal</keyword>
<keyword evidence="5" id="KW-1185">Reference proteome</keyword>
<reference evidence="4" key="2">
    <citation type="submission" date="2024-04" db="EMBL/GenBank/DDBJ databases">
        <authorList>
            <person name="Chen Y."/>
            <person name="Shah S."/>
            <person name="Dougan E. K."/>
            <person name="Thang M."/>
            <person name="Chan C."/>
        </authorList>
    </citation>
    <scope>NUCLEOTIDE SEQUENCE [LARGE SCALE GENOMIC DNA]</scope>
</reference>
<dbReference type="EMBL" id="CAMXCT020002668">
    <property type="protein sequence ID" value="CAL1153066.1"/>
    <property type="molecule type" value="Genomic_DNA"/>
</dbReference>
<proteinExistence type="predicted"/>
<dbReference type="OrthoDB" id="431698at2759"/>
<sequence>MAPGCRSPLALRLAAVCVVTTLGSWISTSFVVGHPPAPNCRNCRSVARGAEGEVALEAPPSDAEISQETSLDPRPVRKFRPKREIRGTLCYARRELNEEAERLRPFIEPLLYEKRLSLKEITFVLNRMGQKLRPLLYKPRVGLPVFTEHKVRRLMRRAKNSRGIRINRYVRPQKLPANAPGAPYPKPMKDVYAEVPSETQGH</sequence>
<dbReference type="EMBL" id="CAMXCT010002668">
    <property type="protein sequence ID" value="CAI3999691.1"/>
    <property type="molecule type" value="Genomic_DNA"/>
</dbReference>
<comment type="caution">
    <text evidence="3">The sequence shown here is derived from an EMBL/GenBank/DDBJ whole genome shotgun (WGS) entry which is preliminary data.</text>
</comment>
<accession>A0A9P1CYI4</accession>
<feature type="signal peptide" evidence="2">
    <location>
        <begin position="1"/>
        <end position="23"/>
    </location>
</feature>
<evidence type="ECO:0000313" key="3">
    <source>
        <dbReference type="EMBL" id="CAI3999691.1"/>
    </source>
</evidence>